<organism evidence="2 3">
    <name type="scientific">Calicophoron daubneyi</name>
    <name type="common">Rumen fluke</name>
    <name type="synonym">Paramphistomum daubneyi</name>
    <dbReference type="NCBI Taxonomy" id="300641"/>
    <lineage>
        <taxon>Eukaryota</taxon>
        <taxon>Metazoa</taxon>
        <taxon>Spiralia</taxon>
        <taxon>Lophotrochozoa</taxon>
        <taxon>Platyhelminthes</taxon>
        <taxon>Trematoda</taxon>
        <taxon>Digenea</taxon>
        <taxon>Plagiorchiida</taxon>
        <taxon>Pronocephalata</taxon>
        <taxon>Paramphistomoidea</taxon>
        <taxon>Paramphistomidae</taxon>
        <taxon>Calicophoron</taxon>
    </lineage>
</organism>
<feature type="transmembrane region" description="Helical" evidence="1">
    <location>
        <begin position="45"/>
        <end position="66"/>
    </location>
</feature>
<evidence type="ECO:0000313" key="3">
    <source>
        <dbReference type="Proteomes" id="UP001497525"/>
    </source>
</evidence>
<proteinExistence type="predicted"/>
<keyword evidence="1" id="KW-0812">Transmembrane</keyword>
<gene>
    <name evidence="2" type="ORF">CDAUBV1_LOCUS7364</name>
</gene>
<keyword evidence="1" id="KW-0472">Membrane</keyword>
<comment type="caution">
    <text evidence="2">The sequence shown here is derived from an EMBL/GenBank/DDBJ whole genome shotgun (WGS) entry which is preliminary data.</text>
</comment>
<protein>
    <recommendedName>
        <fullName evidence="4">MARVEL domain-containing protein</fullName>
    </recommendedName>
</protein>
<dbReference type="Proteomes" id="UP001497525">
    <property type="component" value="Unassembled WGS sequence"/>
</dbReference>
<evidence type="ECO:0000313" key="2">
    <source>
        <dbReference type="EMBL" id="CAL5134139.1"/>
    </source>
</evidence>
<keyword evidence="1" id="KW-1133">Transmembrane helix</keyword>
<accession>A0AAV2TAL8</accession>
<evidence type="ECO:0008006" key="4">
    <source>
        <dbReference type="Google" id="ProtNLM"/>
    </source>
</evidence>
<dbReference type="AlphaFoldDB" id="A0AAV2TAL8"/>
<evidence type="ECO:0000256" key="1">
    <source>
        <dbReference type="SAM" id="Phobius"/>
    </source>
</evidence>
<dbReference type="EMBL" id="CAXLJL010000179">
    <property type="protein sequence ID" value="CAL5134139.1"/>
    <property type="molecule type" value="Genomic_DNA"/>
</dbReference>
<feature type="transmembrane region" description="Helical" evidence="1">
    <location>
        <begin position="118"/>
        <end position="137"/>
    </location>
</feature>
<name>A0AAV2TAL8_CALDB</name>
<feature type="transmembrane region" description="Helical" evidence="1">
    <location>
        <begin position="78"/>
        <end position="98"/>
    </location>
</feature>
<feature type="transmembrane region" description="Helical" evidence="1">
    <location>
        <begin position="7"/>
        <end position="25"/>
    </location>
</feature>
<sequence length="139" mass="15471">MGVFIRIIIIFFAVAGISLCIIPFAGDLKLYGTITNSRQATYLAFNLMGLILLLVLAIATIIDFHFKGGYIVFDVLRLLFSTLAAAFFIIAVAVYYNIDTPNFDRYSGRNGLSEISWIFGALMCSVMVIMQSVECYLCH</sequence>
<reference evidence="2" key="1">
    <citation type="submission" date="2024-06" db="EMBL/GenBank/DDBJ databases">
        <authorList>
            <person name="Liu X."/>
            <person name="Lenzi L."/>
            <person name="Haldenby T S."/>
            <person name="Uol C."/>
        </authorList>
    </citation>
    <scope>NUCLEOTIDE SEQUENCE</scope>
</reference>